<keyword evidence="3" id="KW-1185">Reference proteome</keyword>
<dbReference type="RefSeq" id="WP_094130295.1">
    <property type="nucleotide sequence ID" value="NZ_CP040788.1"/>
</dbReference>
<keyword evidence="1" id="KW-0732">Signal</keyword>
<evidence type="ECO:0000313" key="3">
    <source>
        <dbReference type="Proteomes" id="UP000215316"/>
    </source>
</evidence>
<sequence length="273" mass="29167">MNRPLVSIALVGAVLVGGAVAAAPAAAEGNGNVIYYSLPFRGDLVRVDQSTETQGASITTATYAQWRADGFPAPVAAGVTYHAYTWSSDVLADLTFGTDDRAEATRLSLAEWQRVGSPRPITTSLPSSAIAYSFASSSEVFVNTSLLQQGSSAPTTTHKLTYAEYTHLGSPRLAEEFGHDSYPFSDMYVRKLAWSPAIVQEIPKNGSGDALTYDEWAALAFPTPQVVKSFPGDRYCQAVGSSDITYRGYAAPKGVKMTYSQWVTAGRPAPARC</sequence>
<feature type="signal peptide" evidence="1">
    <location>
        <begin position="1"/>
        <end position="21"/>
    </location>
</feature>
<organism evidence="2 3">
    <name type="scientific">Clavibacter tessellarius</name>
    <dbReference type="NCBI Taxonomy" id="31965"/>
    <lineage>
        <taxon>Bacteria</taxon>
        <taxon>Bacillati</taxon>
        <taxon>Actinomycetota</taxon>
        <taxon>Actinomycetes</taxon>
        <taxon>Micrococcales</taxon>
        <taxon>Microbacteriaceae</taxon>
        <taxon>Clavibacter</taxon>
    </lineage>
</organism>
<dbReference type="Proteomes" id="UP000215316">
    <property type="component" value="Unassembled WGS sequence"/>
</dbReference>
<dbReference type="AlphaFoldDB" id="A0A225CJB4"/>
<comment type="caution">
    <text evidence="2">The sequence shown here is derived from an EMBL/GenBank/DDBJ whole genome shotgun (WGS) entry which is preliminary data.</text>
</comment>
<proteinExistence type="predicted"/>
<name>A0A225CJB4_9MICO</name>
<reference evidence="2" key="1">
    <citation type="submission" date="2017-08" db="EMBL/GenBank/DDBJ databases">
        <title>Genomes of multiple Clavibacter strains from different subspecies.</title>
        <authorList>
            <person name="Yuan X.-K."/>
            <person name="Li X.-S."/>
            <person name="Nie J."/>
            <person name="De Boer S.H."/>
        </authorList>
    </citation>
    <scope>NUCLEOTIDE SEQUENCE [LARGE SCALE GENOMIC DNA]</scope>
    <source>
        <strain evidence="2">ATCC 33566</strain>
    </source>
</reference>
<dbReference type="OrthoDB" id="5123024at2"/>
<evidence type="ECO:0000313" key="2">
    <source>
        <dbReference type="EMBL" id="OQJ63825.1"/>
    </source>
</evidence>
<gene>
    <name evidence="2" type="ORF">B5P24_12895</name>
</gene>
<protein>
    <recommendedName>
        <fullName evidence="4">Secreted protein</fullName>
    </recommendedName>
</protein>
<feature type="chain" id="PRO_5039551433" description="Secreted protein" evidence="1">
    <location>
        <begin position="22"/>
        <end position="273"/>
    </location>
</feature>
<evidence type="ECO:0000256" key="1">
    <source>
        <dbReference type="SAM" id="SignalP"/>
    </source>
</evidence>
<dbReference type="EMBL" id="MZMQ01000001">
    <property type="protein sequence ID" value="OQJ63825.1"/>
    <property type="molecule type" value="Genomic_DNA"/>
</dbReference>
<accession>A0A225CJB4</accession>
<evidence type="ECO:0008006" key="4">
    <source>
        <dbReference type="Google" id="ProtNLM"/>
    </source>
</evidence>